<evidence type="ECO:0000256" key="1">
    <source>
        <dbReference type="SAM" id="MobiDB-lite"/>
    </source>
</evidence>
<sequence>MDGVPSRGSARRLHRGLAPSMVRDQPWRVTIALRTMAAHQHDDLAPGRASKPLTEGVPRRRDDAAHVMLPGLGEPPERR</sequence>
<organism evidence="3 5">
    <name type="scientific">Brachybacterium saurashtrense</name>
    <dbReference type="NCBI Taxonomy" id="556288"/>
    <lineage>
        <taxon>Bacteria</taxon>
        <taxon>Bacillati</taxon>
        <taxon>Actinomycetota</taxon>
        <taxon>Actinomycetes</taxon>
        <taxon>Micrococcales</taxon>
        <taxon>Dermabacteraceae</taxon>
        <taxon>Brachybacterium</taxon>
    </lineage>
</organism>
<keyword evidence="4" id="KW-1185">Reference proteome</keyword>
<proteinExistence type="predicted"/>
<protein>
    <submittedName>
        <fullName evidence="3">Uncharacterized protein</fullName>
    </submittedName>
</protein>
<evidence type="ECO:0000313" key="3">
    <source>
        <dbReference type="EMBL" id="RRR21448.1"/>
    </source>
</evidence>
<gene>
    <name evidence="2" type="ORF">DWV08_00060</name>
    <name evidence="3" type="ORF">DXU92_13960</name>
</gene>
<dbReference type="Proteomes" id="UP000254236">
    <property type="component" value="Chromosome"/>
</dbReference>
<dbReference type="KEGG" id="bsau:DWV08_00060"/>
<reference evidence="3 5" key="2">
    <citation type="submission" date="2018-08" db="EMBL/GenBank/DDBJ databases">
        <title>Brachybacterium saurashtrense DSM 23186.</title>
        <authorList>
            <person name="Li Y."/>
        </authorList>
    </citation>
    <scope>NUCLEOTIDE SEQUENCE [LARGE SCALE GENOMIC DNA]</scope>
    <source>
        <strain evidence="3 5">DSM 23186</strain>
    </source>
</reference>
<dbReference type="OrthoDB" id="4725864at2"/>
<dbReference type="RefSeq" id="WP_115411931.1">
    <property type="nucleotide sequence ID" value="NZ_CP031356.1"/>
</dbReference>
<dbReference type="Proteomes" id="UP000282185">
    <property type="component" value="Unassembled WGS sequence"/>
</dbReference>
<reference evidence="2 4" key="1">
    <citation type="submission" date="2018-07" db="EMBL/GenBank/DDBJ databases">
        <title>Brachybacterium saurashtrense DSM 23186 genome sequence.</title>
        <authorList>
            <person name="Guo L."/>
        </authorList>
    </citation>
    <scope>NUCLEOTIDE SEQUENCE [LARGE SCALE GENOMIC DNA]</scope>
    <source>
        <strain evidence="2 4">DSM 23186</strain>
    </source>
</reference>
<evidence type="ECO:0000313" key="5">
    <source>
        <dbReference type="Proteomes" id="UP000282185"/>
    </source>
</evidence>
<evidence type="ECO:0000313" key="2">
    <source>
        <dbReference type="EMBL" id="AXK44176.1"/>
    </source>
</evidence>
<dbReference type="AlphaFoldDB" id="A0A345YJS4"/>
<feature type="region of interest" description="Disordered" evidence="1">
    <location>
        <begin position="39"/>
        <end position="79"/>
    </location>
</feature>
<dbReference type="EMBL" id="CP031356">
    <property type="protein sequence ID" value="AXK44176.1"/>
    <property type="molecule type" value="Genomic_DNA"/>
</dbReference>
<accession>A0A345YJS4</accession>
<dbReference type="EMBL" id="QSWH01000007">
    <property type="protein sequence ID" value="RRR21448.1"/>
    <property type="molecule type" value="Genomic_DNA"/>
</dbReference>
<evidence type="ECO:0000313" key="4">
    <source>
        <dbReference type="Proteomes" id="UP000254236"/>
    </source>
</evidence>
<name>A0A345YJS4_9MICO</name>